<feature type="signal peptide" evidence="1">
    <location>
        <begin position="1"/>
        <end position="22"/>
    </location>
</feature>
<reference evidence="2 3" key="1">
    <citation type="journal article" date="2019" name="Antonie Van Leeuwenhoek">
        <title>Description of 'Ca. Methylobacter oryzae' KRF1, a novel species from the environmentally important Methylobacter clade 2.</title>
        <authorList>
            <person name="Khatri K."/>
            <person name="Mohite J.A."/>
            <person name="Pandit P.S."/>
            <person name="Bahulikar R."/>
            <person name="Rahalkar M.C."/>
        </authorList>
    </citation>
    <scope>NUCLEOTIDE SEQUENCE [LARGE SCALE GENOMIC DNA]</scope>
    <source>
        <strain evidence="2 3">KRF1</strain>
    </source>
</reference>
<evidence type="ECO:0000313" key="3">
    <source>
        <dbReference type="Proteomes" id="UP000733744"/>
    </source>
</evidence>
<organism evidence="2 3">
    <name type="scientific">Candidatus Methylobacter oryzae</name>
    <dbReference type="NCBI Taxonomy" id="2497749"/>
    <lineage>
        <taxon>Bacteria</taxon>
        <taxon>Pseudomonadati</taxon>
        <taxon>Pseudomonadota</taxon>
        <taxon>Gammaproteobacteria</taxon>
        <taxon>Methylococcales</taxon>
        <taxon>Methylococcaceae</taxon>
        <taxon>Methylobacter</taxon>
    </lineage>
</organism>
<keyword evidence="3" id="KW-1185">Reference proteome</keyword>
<dbReference type="RefSeq" id="WP_127028150.1">
    <property type="nucleotide sequence ID" value="NZ_RYFG02000110.1"/>
</dbReference>
<evidence type="ECO:0000256" key="1">
    <source>
        <dbReference type="SAM" id="SignalP"/>
    </source>
</evidence>
<protein>
    <recommendedName>
        <fullName evidence="4">HEAT repeat domain-containing protein</fullName>
    </recommendedName>
</protein>
<dbReference type="Proteomes" id="UP000733744">
    <property type="component" value="Unassembled WGS sequence"/>
</dbReference>
<gene>
    <name evidence="2" type="ORF">EKO24_015915</name>
</gene>
<keyword evidence="1" id="KW-0732">Signal</keyword>
<name>A0ABY3C8S6_9GAMM</name>
<evidence type="ECO:0008006" key="4">
    <source>
        <dbReference type="Google" id="ProtNLM"/>
    </source>
</evidence>
<evidence type="ECO:0000313" key="2">
    <source>
        <dbReference type="EMBL" id="TRW91972.1"/>
    </source>
</evidence>
<dbReference type="EMBL" id="RYFG02000110">
    <property type="protein sequence ID" value="TRW91972.1"/>
    <property type="molecule type" value="Genomic_DNA"/>
</dbReference>
<accession>A0ABY3C8S6</accession>
<feature type="chain" id="PRO_5046288384" description="HEAT repeat domain-containing protein" evidence="1">
    <location>
        <begin position="23"/>
        <end position="289"/>
    </location>
</feature>
<comment type="caution">
    <text evidence="2">The sequence shown here is derived from an EMBL/GenBank/DDBJ whole genome shotgun (WGS) entry which is preliminary data.</text>
</comment>
<sequence length="289" mass="28608">MKKNKLVVFAIVMLAMSQPAVSEESQRLEVHPTAWTQLNLKGVDKDLGSKIAAQITANPKNAADLVAALVAANPDHADAITSAAIVTLDSKFAAGITAAAVNAAPGSAAAITAAAVSAAPSSAGDIAKAAVSAAPSSAVTITSAAVRALPSAAAVITKAAVSGAPTLASAITTAAVNVVPQSASAIVVAVVGLINNSAERNFSQSESTAANSSVKQNVITTALENTLKECTDNQCKINAAVTAVKQGGNSPDLASLAGAVINTVISNSPKDSNLQQNLVNQLNTLASPS</sequence>
<proteinExistence type="predicted"/>